<protein>
    <submittedName>
        <fullName evidence="1">Uncharacterized protein</fullName>
    </submittedName>
</protein>
<dbReference type="Proteomes" id="UP001596158">
    <property type="component" value="Unassembled WGS sequence"/>
</dbReference>
<keyword evidence="2" id="KW-1185">Reference proteome</keyword>
<dbReference type="RefSeq" id="WP_137600722.1">
    <property type="nucleotide sequence ID" value="NZ_BJDT01000005.1"/>
</dbReference>
<name>A0ABW1RRP9_9LACO</name>
<accession>A0ABW1RRP9</accession>
<dbReference type="EMBL" id="JBHSSG010000007">
    <property type="protein sequence ID" value="MFC6178094.1"/>
    <property type="molecule type" value="Genomic_DNA"/>
</dbReference>
<sequence>MLKGIQAGYIDERERLAVLANSIAYFSNAKKPKFKKVFDRAKEERLLEEAYADNNPKNKQTVNEKRVELYGKLADAFGERS</sequence>
<proteinExistence type="predicted"/>
<evidence type="ECO:0000313" key="1">
    <source>
        <dbReference type="EMBL" id="MFC6178094.1"/>
    </source>
</evidence>
<evidence type="ECO:0000313" key="2">
    <source>
        <dbReference type="Proteomes" id="UP001596158"/>
    </source>
</evidence>
<gene>
    <name evidence="1" type="ORF">ACFQGR_01535</name>
</gene>
<reference evidence="2" key="1">
    <citation type="journal article" date="2019" name="Int. J. Syst. Evol. Microbiol.">
        <title>The Global Catalogue of Microorganisms (GCM) 10K type strain sequencing project: providing services to taxonomists for standard genome sequencing and annotation.</title>
        <authorList>
            <consortium name="The Broad Institute Genomics Platform"/>
            <consortium name="The Broad Institute Genome Sequencing Center for Infectious Disease"/>
            <person name="Wu L."/>
            <person name="Ma J."/>
        </authorList>
    </citation>
    <scope>NUCLEOTIDE SEQUENCE [LARGE SCALE GENOMIC DNA]</scope>
    <source>
        <strain evidence="2">CCM 8924</strain>
    </source>
</reference>
<comment type="caution">
    <text evidence="1">The sequence shown here is derived from an EMBL/GenBank/DDBJ whole genome shotgun (WGS) entry which is preliminary data.</text>
</comment>
<organism evidence="1 2">
    <name type="scientific">Weissella sagaensis</name>
    <dbReference type="NCBI Taxonomy" id="2559928"/>
    <lineage>
        <taxon>Bacteria</taxon>
        <taxon>Bacillati</taxon>
        <taxon>Bacillota</taxon>
        <taxon>Bacilli</taxon>
        <taxon>Lactobacillales</taxon>
        <taxon>Lactobacillaceae</taxon>
        <taxon>Weissella</taxon>
    </lineage>
</organism>